<name>A0ABX7YLP6_9STRE</name>
<feature type="domain" description="Glycosyl transferase family 1" evidence="8">
    <location>
        <begin position="313"/>
        <end position="448"/>
    </location>
</feature>
<dbReference type="Gene3D" id="3.40.50.2000">
    <property type="entry name" value="Glycogen Phosphorylase B"/>
    <property type="match status" value="2"/>
</dbReference>
<feature type="binding site" evidence="7">
    <location>
        <begin position="403"/>
        <end position="406"/>
    </location>
    <ligand>
        <name>N-acetyl-D-glucosamine</name>
        <dbReference type="ChEBI" id="CHEBI:506227"/>
    </ligand>
</feature>
<keyword evidence="4 7" id="KW-0808">Transferase</keyword>
<dbReference type="SUPFAM" id="SSF53756">
    <property type="entry name" value="UDP-Glycosyltransferase/glycogen phosphorylase"/>
    <property type="match status" value="1"/>
</dbReference>
<feature type="binding site" evidence="7">
    <location>
        <begin position="16"/>
        <end position="19"/>
    </location>
    <ligand>
        <name>UDP</name>
        <dbReference type="ChEBI" id="CHEBI:58223"/>
    </ligand>
</feature>
<dbReference type="InterPro" id="IPR001296">
    <property type="entry name" value="Glyco_trans_1"/>
</dbReference>
<keyword evidence="1 7" id="KW-1003">Cell membrane</keyword>
<evidence type="ECO:0000259" key="9">
    <source>
        <dbReference type="Pfam" id="PF22145"/>
    </source>
</evidence>
<dbReference type="RefSeq" id="WP_212571563.1">
    <property type="nucleotide sequence ID" value="NZ_CP073084.1"/>
</dbReference>
<evidence type="ECO:0000256" key="5">
    <source>
        <dbReference type="ARBA" id="ARBA00022741"/>
    </source>
</evidence>
<comment type="pathway">
    <text evidence="7">Protein modification; protein glycosylation.</text>
</comment>
<feature type="binding site" evidence="7">
    <location>
        <position position="241"/>
    </location>
    <ligand>
        <name>N-acetyl-D-glucosamine</name>
        <dbReference type="ChEBI" id="CHEBI:506227"/>
    </ligand>
</feature>
<keyword evidence="6 7" id="KW-0472">Membrane</keyword>
<evidence type="ECO:0000256" key="6">
    <source>
        <dbReference type="ARBA" id="ARBA00023136"/>
    </source>
</evidence>
<evidence type="ECO:0000256" key="2">
    <source>
        <dbReference type="ARBA" id="ARBA00022490"/>
    </source>
</evidence>
<reference evidence="10 11" key="1">
    <citation type="submission" date="2021-04" db="EMBL/GenBank/DDBJ databases">
        <title>Complete genome sequence of a novel Streptococcus species.</title>
        <authorList>
            <person name="Teng J.L.L."/>
        </authorList>
    </citation>
    <scope>NUCLEOTIDE SEQUENCE [LARGE SCALE GENOMIC DNA]</scope>
    <source>
        <strain evidence="10 11">HKU75</strain>
    </source>
</reference>
<comment type="function">
    <text evidence="7">Required for polymorphic O-glycosylation of the serine-rich repeat protein in this bacteria. Catalyzes the first step in glycosylation by transferring N-acetylglucosamine from UDP-GlcNAc to serine residues in the substrate protein. Part of the accessory SecA2/SecY2 system specifically required to export serine-rich repeat cell wall proteins usually encoded upstream in the same operon.</text>
</comment>
<dbReference type="InterPro" id="IPR054396">
    <property type="entry name" value="GtfA_EBD"/>
</dbReference>
<dbReference type="Pfam" id="PF22145">
    <property type="entry name" value="GtfA_EBD"/>
    <property type="match status" value="1"/>
</dbReference>
<dbReference type="Proteomes" id="UP000677616">
    <property type="component" value="Chromosome"/>
</dbReference>
<evidence type="ECO:0000313" key="10">
    <source>
        <dbReference type="EMBL" id="QUE54660.1"/>
    </source>
</evidence>
<comment type="subunit">
    <text evidence="7">Forms a heterotetramer with 2 subunits each of GtfA and GtfB. Part of the accessory SecA2/SecY2 protein translocation apparatus.</text>
</comment>
<evidence type="ECO:0000256" key="7">
    <source>
        <dbReference type="HAMAP-Rule" id="MF_01472"/>
    </source>
</evidence>
<comment type="catalytic activity">
    <reaction evidence="7">
        <text>L-seryl-[protein] + UDP-N-acetyl-alpha-D-glucosamine = 3-O-[N-acetyl-alpha-D-glucosaminyl]-L-seryl-[protein] + UDP + H(+)</text>
        <dbReference type="Rhea" id="RHEA:59872"/>
        <dbReference type="Rhea" id="RHEA-COMP:9863"/>
        <dbReference type="Rhea" id="RHEA-COMP:15471"/>
        <dbReference type="ChEBI" id="CHEBI:15378"/>
        <dbReference type="ChEBI" id="CHEBI:29999"/>
        <dbReference type="ChEBI" id="CHEBI:57705"/>
        <dbReference type="ChEBI" id="CHEBI:58223"/>
        <dbReference type="ChEBI" id="CHEBI:143279"/>
    </reaction>
</comment>
<dbReference type="HAMAP" id="MF_01472">
    <property type="entry name" value="GtfA"/>
    <property type="match status" value="1"/>
</dbReference>
<sequence>MTIYNLNLGIGWASSGVEYAQAYRGQLFRKLGLDTKFIFTDFFVQDNLSDLTRNLGFLDEEIIWLYGYFTDVKVAPSSYRLSDLLANMKEQIRGEEVTDQFIRYFLGASDHFMTVYLSKKDKEAVHCVEYVHKGNLVRKDVYSYTKIFSEYYTPKEQTAHLYLRRFFNEDGSVAYDEIIDGPKSMFKFPKAILYSKEELISYFMQDLNLTANDLFLLDRATGTGQSVFRYHGQARLGVVIHAEHYSPNYVTDDTILWNNFYDYQFVNADKVDFFLTSTQRQKEVLEEQFLRYTGHVPRVIAIPVGSLDQLRGENAKRKPYSILTASRLATEKHVDWLTRAVIAAKKELPNLTFDIYGQGGEWDKIDQIIREAGAEDSIQLMGHHQLADVYQQYELYLTASKSEGFGLTLLEAVGSGLPLIGFDVPYGNQTFVKEGQNGYLLPCPSADDETAIVAAYQQAIVTFFRQADREVMRQTSYRLAEGFLTSNVEEAWLKLVKEMTANDNLI</sequence>
<gene>
    <name evidence="7 10" type="primary">gtfA</name>
    <name evidence="10" type="ORF">INT76_01865</name>
</gene>
<dbReference type="NCBIfam" id="TIGR02918">
    <property type="entry name" value="accessory Sec system glycosyltransferase GtfA"/>
    <property type="match status" value="1"/>
</dbReference>
<comment type="similarity">
    <text evidence="7">Belongs to the glycosyltransferase group 1 family. Glycosyltransferase 4 subfamily.</text>
</comment>
<feature type="domain" description="GtfA extended beta-sheet meander" evidence="9">
    <location>
        <begin position="96"/>
        <end position="189"/>
    </location>
</feature>
<dbReference type="EC" id="2.4.1.-" evidence="7"/>
<keyword evidence="11" id="KW-1185">Reference proteome</keyword>
<organism evidence="10 11">
    <name type="scientific">Streptococcus oriscaviae</name>
    <dbReference type="NCBI Taxonomy" id="2781599"/>
    <lineage>
        <taxon>Bacteria</taxon>
        <taxon>Bacillati</taxon>
        <taxon>Bacillota</taxon>
        <taxon>Bacilli</taxon>
        <taxon>Lactobacillales</taxon>
        <taxon>Streptococcaceae</taxon>
        <taxon>Streptococcus</taxon>
    </lineage>
</organism>
<evidence type="ECO:0000256" key="3">
    <source>
        <dbReference type="ARBA" id="ARBA00022676"/>
    </source>
</evidence>
<dbReference type="PANTHER" id="PTHR12526:SF629">
    <property type="entry name" value="TEICHURONIC ACID BIOSYNTHESIS GLYCOSYLTRANSFERASE TUAH-RELATED"/>
    <property type="match status" value="1"/>
</dbReference>
<dbReference type="PANTHER" id="PTHR12526">
    <property type="entry name" value="GLYCOSYLTRANSFERASE"/>
    <property type="match status" value="1"/>
</dbReference>
<evidence type="ECO:0000259" key="8">
    <source>
        <dbReference type="Pfam" id="PF00534"/>
    </source>
</evidence>
<keyword evidence="3 7" id="KW-0328">Glycosyltransferase</keyword>
<accession>A0ABX7YLP6</accession>
<keyword evidence="2 7" id="KW-0963">Cytoplasm</keyword>
<dbReference type="InterPro" id="IPR014267">
    <property type="entry name" value="GtfA"/>
</dbReference>
<dbReference type="Pfam" id="PF00534">
    <property type="entry name" value="Glycos_transf_1"/>
    <property type="match status" value="1"/>
</dbReference>
<keyword evidence="5 7" id="KW-0547">Nucleotide-binding</keyword>
<dbReference type="CDD" id="cd04949">
    <property type="entry name" value="GT4_GtfA-like"/>
    <property type="match status" value="1"/>
</dbReference>
<proteinExistence type="inferred from homology"/>
<evidence type="ECO:0000256" key="4">
    <source>
        <dbReference type="ARBA" id="ARBA00022679"/>
    </source>
</evidence>
<dbReference type="EMBL" id="CP073084">
    <property type="protein sequence ID" value="QUE54660.1"/>
    <property type="molecule type" value="Genomic_DNA"/>
</dbReference>
<protein>
    <recommendedName>
        <fullName evidence="7">UDP-N-acetylglucosamine--peptide N-acetylglucosaminyltransferase GtfA subunit</fullName>
        <ecNumber evidence="7">2.4.1.-</ecNumber>
    </recommendedName>
    <alternativeName>
        <fullName evidence="7">Glycosyltransferase GtfA</fullName>
    </alternativeName>
</protein>
<comment type="subcellular location">
    <subcellularLocation>
        <location evidence="7">Cytoplasm</location>
    </subcellularLocation>
    <subcellularLocation>
        <location evidence="7">Cell membrane</location>
        <topology evidence="7">Peripheral membrane protein</topology>
    </subcellularLocation>
    <text evidence="7">Cell membrane association requires GtfB.</text>
</comment>
<evidence type="ECO:0000256" key="1">
    <source>
        <dbReference type="ARBA" id="ARBA00022475"/>
    </source>
</evidence>
<evidence type="ECO:0000313" key="11">
    <source>
        <dbReference type="Proteomes" id="UP000677616"/>
    </source>
</evidence>
<feature type="binding site" evidence="7">
    <location>
        <begin position="383"/>
        <end position="384"/>
    </location>
    <ligand>
        <name>UDP</name>
        <dbReference type="ChEBI" id="CHEBI:58223"/>
    </ligand>
</feature>